<keyword evidence="9 20" id="KW-0479">Metal-binding</keyword>
<dbReference type="InterPro" id="IPR038009">
    <property type="entry name" value="GlmU_C_LbH"/>
</dbReference>
<evidence type="ECO:0000256" key="8">
    <source>
        <dbReference type="ARBA" id="ARBA00022695"/>
    </source>
</evidence>
<feature type="binding site" evidence="20">
    <location>
        <begin position="386"/>
        <end position="387"/>
    </location>
    <ligand>
        <name>acetyl-CoA</name>
        <dbReference type="ChEBI" id="CHEBI:57288"/>
    </ligand>
</feature>
<evidence type="ECO:0000256" key="2">
    <source>
        <dbReference type="ARBA" id="ARBA00005166"/>
    </source>
</evidence>
<evidence type="ECO:0000256" key="19">
    <source>
        <dbReference type="ARBA" id="ARBA00049628"/>
    </source>
</evidence>
<dbReference type="NCBIfam" id="NF010934">
    <property type="entry name" value="PRK14354.1"/>
    <property type="match status" value="1"/>
</dbReference>
<feature type="active site" description="Proton acceptor" evidence="20">
    <location>
        <position position="363"/>
    </location>
</feature>
<comment type="function">
    <text evidence="19 20">Catalyzes the last two sequential reactions in the de novo biosynthetic pathway for UDP-N-acetylglucosamine (UDP-GlcNAc). The C-terminal domain catalyzes the transfer of acetyl group from acetyl coenzyme A to glucosamine-1-phosphate (GlcN-1-P) to produce N-acetylglucosamine-1-phosphate (GlcNAc-1-P), which is converted into UDP-GlcNAc by the transfer of uridine 5-monophosphate (from uridine 5-triphosphate), a reaction catalyzed by the N-terminal domain.</text>
</comment>
<dbReference type="HAMAP" id="MF_01631">
    <property type="entry name" value="GlmU"/>
    <property type="match status" value="1"/>
</dbReference>
<dbReference type="InterPro" id="IPR001451">
    <property type="entry name" value="Hexapep"/>
</dbReference>
<keyword evidence="16 20" id="KW-0961">Cell wall biogenesis/degradation</keyword>
<dbReference type="CDD" id="cd02540">
    <property type="entry name" value="GT2_GlmU_N_bac"/>
    <property type="match status" value="1"/>
</dbReference>
<dbReference type="PANTHER" id="PTHR43584:SF3">
    <property type="entry name" value="BIFUNCTIONAL PROTEIN GLMU"/>
    <property type="match status" value="1"/>
</dbReference>
<feature type="binding site" evidence="20">
    <location>
        <position position="377"/>
    </location>
    <ligand>
        <name>UDP-N-acetyl-alpha-D-glucosamine</name>
        <dbReference type="ChEBI" id="CHEBI:57705"/>
    </ligand>
</feature>
<dbReference type="InterPro" id="IPR011004">
    <property type="entry name" value="Trimer_LpxA-like_sf"/>
</dbReference>
<dbReference type="PANTHER" id="PTHR43584">
    <property type="entry name" value="NUCLEOTIDYL TRANSFERASE"/>
    <property type="match status" value="1"/>
</dbReference>
<feature type="domain" description="Nucleotidyl transferase" evidence="21">
    <location>
        <begin position="6"/>
        <end position="215"/>
    </location>
</feature>
<feature type="binding site" evidence="20">
    <location>
        <position position="103"/>
    </location>
    <ligand>
        <name>Mg(2+)</name>
        <dbReference type="ChEBI" id="CHEBI:18420"/>
    </ligand>
</feature>
<dbReference type="EC" id="2.3.1.157" evidence="20"/>
<name>A0A6L3UXM8_9BACI</name>
<evidence type="ECO:0000256" key="13">
    <source>
        <dbReference type="ARBA" id="ARBA00022984"/>
    </source>
</evidence>
<comment type="similarity">
    <text evidence="5 20">In the N-terminal section; belongs to the N-acetylglucosamine-1-phosphate uridyltransferase family.</text>
</comment>
<dbReference type="GO" id="GO:0005737">
    <property type="term" value="C:cytoplasm"/>
    <property type="evidence" value="ECO:0007669"/>
    <property type="project" value="UniProtKB-SubCell"/>
</dbReference>
<comment type="cofactor">
    <cofactor evidence="20">
        <name>Mg(2+)</name>
        <dbReference type="ChEBI" id="CHEBI:18420"/>
    </cofactor>
    <text evidence="20">Binds 1 Mg(2+) ion per subunit.</text>
</comment>
<dbReference type="GO" id="GO:0016020">
    <property type="term" value="C:membrane"/>
    <property type="evidence" value="ECO:0007669"/>
    <property type="project" value="GOC"/>
</dbReference>
<evidence type="ECO:0000256" key="3">
    <source>
        <dbReference type="ARBA" id="ARBA00005208"/>
    </source>
</evidence>
<dbReference type="Pfam" id="PF00483">
    <property type="entry name" value="NTP_transferase"/>
    <property type="match status" value="1"/>
</dbReference>
<evidence type="ECO:0000256" key="7">
    <source>
        <dbReference type="ARBA" id="ARBA00022679"/>
    </source>
</evidence>
<evidence type="ECO:0000256" key="6">
    <source>
        <dbReference type="ARBA" id="ARBA00022490"/>
    </source>
</evidence>
<dbReference type="RefSeq" id="WP_151537326.1">
    <property type="nucleotide sequence ID" value="NZ_WBOS01000023.1"/>
</dbReference>
<comment type="pathway">
    <text evidence="2 20">Nucleotide-sugar biosynthesis; UDP-N-acetyl-alpha-D-glucosamine biosynthesis; N-acetyl-alpha-D-glucosamine 1-phosphate from alpha-D-glucosamine 6-phosphate (route II): step 2/2.</text>
</comment>
<dbReference type="GO" id="GO:0009245">
    <property type="term" value="P:lipid A biosynthetic process"/>
    <property type="evidence" value="ECO:0007669"/>
    <property type="project" value="UniProtKB-UniRule"/>
</dbReference>
<feature type="binding site" evidence="20">
    <location>
        <position position="228"/>
    </location>
    <ligand>
        <name>Mg(2+)</name>
        <dbReference type="ChEBI" id="CHEBI:18420"/>
    </ligand>
</feature>
<dbReference type="InterPro" id="IPR005882">
    <property type="entry name" value="Bifunctional_GlmU"/>
</dbReference>
<comment type="pathway">
    <text evidence="3 20">Nucleotide-sugar biosynthesis; UDP-N-acetyl-alpha-D-glucosamine biosynthesis; UDP-N-acetyl-alpha-D-glucosamine from N-acetyl-alpha-D-glucosamine 1-phosphate: step 1/1.</text>
</comment>
<reference evidence="22 23" key="1">
    <citation type="journal article" date="2016" name="Antonie Van Leeuwenhoek">
        <title>Bacillus depressus sp. nov., isolated from soil of a sunflower field.</title>
        <authorList>
            <person name="Wei X."/>
            <person name="Xin D."/>
            <person name="Xin Y."/>
            <person name="Zhang H."/>
            <person name="Wang T."/>
            <person name="Zhang J."/>
        </authorList>
    </citation>
    <scope>NUCLEOTIDE SEQUENCE [LARGE SCALE GENOMIC DNA]</scope>
    <source>
        <strain evidence="22 23">BZ1</strain>
    </source>
</reference>
<feature type="binding site" evidence="20">
    <location>
        <position position="23"/>
    </location>
    <ligand>
        <name>UDP-N-acetyl-alpha-D-glucosamine</name>
        <dbReference type="ChEBI" id="CHEBI:57705"/>
    </ligand>
</feature>
<keyword evidence="6 20" id="KW-0963">Cytoplasm</keyword>
<feature type="binding site" evidence="20">
    <location>
        <position position="170"/>
    </location>
    <ligand>
        <name>UDP-N-acetyl-alpha-D-glucosamine</name>
        <dbReference type="ChEBI" id="CHEBI:57705"/>
    </ligand>
</feature>
<feature type="binding site" evidence="20">
    <location>
        <position position="333"/>
    </location>
    <ligand>
        <name>UDP-N-acetyl-alpha-D-glucosamine</name>
        <dbReference type="ChEBI" id="CHEBI:57705"/>
    </ligand>
</feature>
<evidence type="ECO:0000256" key="12">
    <source>
        <dbReference type="ARBA" id="ARBA00022960"/>
    </source>
</evidence>
<dbReference type="PROSITE" id="PS00101">
    <property type="entry name" value="HEXAPEP_TRANSFERASES"/>
    <property type="match status" value="1"/>
</dbReference>
<evidence type="ECO:0000256" key="4">
    <source>
        <dbReference type="ARBA" id="ARBA00007707"/>
    </source>
</evidence>
<keyword evidence="23" id="KW-1185">Reference proteome</keyword>
<comment type="catalytic activity">
    <reaction evidence="17 20">
        <text>alpha-D-glucosamine 1-phosphate + acetyl-CoA = N-acetyl-alpha-D-glucosamine 1-phosphate + CoA + H(+)</text>
        <dbReference type="Rhea" id="RHEA:13725"/>
        <dbReference type="ChEBI" id="CHEBI:15378"/>
        <dbReference type="ChEBI" id="CHEBI:57287"/>
        <dbReference type="ChEBI" id="CHEBI:57288"/>
        <dbReference type="ChEBI" id="CHEBI:57776"/>
        <dbReference type="ChEBI" id="CHEBI:58516"/>
        <dbReference type="EC" id="2.3.1.157"/>
    </reaction>
</comment>
<gene>
    <name evidence="20 22" type="primary">glmU</name>
    <name evidence="22" type="ORF">F7731_24045</name>
</gene>
<dbReference type="Gene3D" id="2.160.10.10">
    <property type="entry name" value="Hexapeptide repeat proteins"/>
    <property type="match status" value="1"/>
</dbReference>
<protein>
    <recommendedName>
        <fullName evidence="20">Bifunctional protein GlmU</fullName>
    </recommendedName>
    <domain>
        <recommendedName>
            <fullName evidence="20">UDP-N-acetylglucosamine pyrophosphorylase</fullName>
            <ecNumber evidence="20">2.7.7.23</ecNumber>
        </recommendedName>
        <alternativeName>
            <fullName evidence="20">N-acetylglucosamine-1-phosphate uridyltransferase</fullName>
        </alternativeName>
    </domain>
    <domain>
        <recommendedName>
            <fullName evidence="20">Glucosamine-1-phosphate N-acetyltransferase</fullName>
            <ecNumber evidence="20">2.3.1.157</ecNumber>
        </recommendedName>
    </domain>
</protein>
<evidence type="ECO:0000256" key="17">
    <source>
        <dbReference type="ARBA" id="ARBA00048247"/>
    </source>
</evidence>
<feature type="region of interest" description="Linker" evidence="20">
    <location>
        <begin position="231"/>
        <end position="251"/>
    </location>
</feature>
<evidence type="ECO:0000256" key="9">
    <source>
        <dbReference type="ARBA" id="ARBA00022723"/>
    </source>
</evidence>
<accession>A0A6L3UXM8</accession>
<feature type="binding site" evidence="20">
    <location>
        <position position="228"/>
    </location>
    <ligand>
        <name>UDP-N-acetyl-alpha-D-glucosamine</name>
        <dbReference type="ChEBI" id="CHEBI:57705"/>
    </ligand>
</feature>
<dbReference type="GO" id="GO:0019134">
    <property type="term" value="F:glucosamine-1-phosphate N-acetyltransferase activity"/>
    <property type="evidence" value="ECO:0007669"/>
    <property type="project" value="UniProtKB-UniRule"/>
</dbReference>
<dbReference type="UniPathway" id="UPA00973"/>
<keyword evidence="7 20" id="KW-0808">Transferase</keyword>
<evidence type="ECO:0000259" key="21">
    <source>
        <dbReference type="Pfam" id="PF00483"/>
    </source>
</evidence>
<keyword evidence="14 20" id="KW-0511">Multifunctional enzyme</keyword>
<evidence type="ECO:0000313" key="22">
    <source>
        <dbReference type="EMBL" id="KAB2328850.1"/>
    </source>
</evidence>
<evidence type="ECO:0000256" key="14">
    <source>
        <dbReference type="ARBA" id="ARBA00023268"/>
    </source>
</evidence>
<feature type="binding site" evidence="20">
    <location>
        <position position="140"/>
    </location>
    <ligand>
        <name>UDP-N-acetyl-alpha-D-glucosamine</name>
        <dbReference type="ChEBI" id="CHEBI:57705"/>
    </ligand>
</feature>
<dbReference type="InterPro" id="IPR005835">
    <property type="entry name" value="NTP_transferase_dom"/>
</dbReference>
<organism evidence="22 23">
    <name type="scientific">Cytobacillus depressus</name>
    <dbReference type="NCBI Taxonomy" id="1602942"/>
    <lineage>
        <taxon>Bacteria</taxon>
        <taxon>Bacillati</taxon>
        <taxon>Bacillota</taxon>
        <taxon>Bacilli</taxon>
        <taxon>Bacillales</taxon>
        <taxon>Bacillaceae</taxon>
        <taxon>Cytobacillus</taxon>
    </lineage>
</organism>
<feature type="binding site" evidence="20">
    <location>
        <position position="351"/>
    </location>
    <ligand>
        <name>UDP-N-acetyl-alpha-D-glucosamine</name>
        <dbReference type="ChEBI" id="CHEBI:57705"/>
    </ligand>
</feature>
<feature type="binding site" evidence="20">
    <location>
        <position position="155"/>
    </location>
    <ligand>
        <name>UDP-N-acetyl-alpha-D-glucosamine</name>
        <dbReference type="ChEBI" id="CHEBI:57705"/>
    </ligand>
</feature>
<comment type="subunit">
    <text evidence="20">Homotrimer.</text>
</comment>
<comment type="similarity">
    <text evidence="4 20">In the C-terminal section; belongs to the transferase hexapeptide repeat family.</text>
</comment>
<evidence type="ECO:0000256" key="20">
    <source>
        <dbReference type="HAMAP-Rule" id="MF_01631"/>
    </source>
</evidence>
<dbReference type="GO" id="GO:0006048">
    <property type="term" value="P:UDP-N-acetylglucosamine biosynthetic process"/>
    <property type="evidence" value="ECO:0007669"/>
    <property type="project" value="UniProtKB-UniPathway"/>
</dbReference>
<evidence type="ECO:0000313" key="23">
    <source>
        <dbReference type="Proteomes" id="UP000481030"/>
    </source>
</evidence>
<evidence type="ECO:0000256" key="15">
    <source>
        <dbReference type="ARBA" id="ARBA00023315"/>
    </source>
</evidence>
<sequence>MYNRYAVILAAGQGTRMKSKLYKVLHPVCGKPMVQHVVDQVSKLNIKEIVTIIGHGAELVQAQLGDNIKYALQKEQLGTAHAVMQAKEMLDGKEGVTIVVCGDTPLITHETMEALYKHHEETGAKASVLTAWTNNPAGYGRIVRNDSGHVEKIVEHKDATEEERKIQEINTGTYCFDNQALFQALSQVSNDNVQGEYYLPDVIEILKNEGAPIAAYQTAEFGETLGVNDRVALSEAEQFMKQRINEAHMRNGVTIIDPSNTYIGADVTIGMDTVLYPGTILSGQTSIGSNCKIGPHSEISDCTVGDHTVIRQSAAFDSQIGSDVQIGPFAHIRPNSEIHGHVKIGNFVEVKKSVFGEGSKASHLSYIGDAEVGRDVNIGCGTITVNYDGKNKFLTRIEDGVFVGCNSNLVAPVTIGKNAYVAAGSTITNDVPEEALSIARARQVNKENYVEKLKSKK</sequence>
<dbReference type="GO" id="GO:0000902">
    <property type="term" value="P:cell morphogenesis"/>
    <property type="evidence" value="ECO:0007669"/>
    <property type="project" value="UniProtKB-UniRule"/>
</dbReference>
<comment type="subcellular location">
    <subcellularLocation>
        <location evidence="1 20">Cytoplasm</location>
    </subcellularLocation>
</comment>
<evidence type="ECO:0000256" key="16">
    <source>
        <dbReference type="ARBA" id="ARBA00023316"/>
    </source>
</evidence>
<dbReference type="CDD" id="cd03353">
    <property type="entry name" value="LbH_GlmU_C"/>
    <property type="match status" value="1"/>
</dbReference>
<evidence type="ECO:0000256" key="5">
    <source>
        <dbReference type="ARBA" id="ARBA00007947"/>
    </source>
</evidence>
<proteinExistence type="inferred from homology"/>
<keyword evidence="15 20" id="KW-0012">Acyltransferase</keyword>
<evidence type="ECO:0000256" key="11">
    <source>
        <dbReference type="ARBA" id="ARBA00022842"/>
    </source>
</evidence>
<dbReference type="AlphaFoldDB" id="A0A6L3UXM8"/>
<feature type="binding site" evidence="20">
    <location>
        <position position="73"/>
    </location>
    <ligand>
        <name>UDP-N-acetyl-alpha-D-glucosamine</name>
        <dbReference type="ChEBI" id="CHEBI:57705"/>
    </ligand>
</feature>
<feature type="binding site" evidence="20">
    <location>
        <begin position="78"/>
        <end position="79"/>
    </location>
    <ligand>
        <name>UDP-N-acetyl-alpha-D-glucosamine</name>
        <dbReference type="ChEBI" id="CHEBI:57705"/>
    </ligand>
</feature>
<evidence type="ECO:0000256" key="10">
    <source>
        <dbReference type="ARBA" id="ARBA00022737"/>
    </source>
</evidence>
<dbReference type="EMBL" id="WBOS01000023">
    <property type="protein sequence ID" value="KAB2328850.1"/>
    <property type="molecule type" value="Genomic_DNA"/>
</dbReference>
<keyword evidence="13 20" id="KW-0573">Peptidoglycan synthesis</keyword>
<dbReference type="SUPFAM" id="SSF53448">
    <property type="entry name" value="Nucleotide-diphospho-sugar transferases"/>
    <property type="match status" value="1"/>
</dbReference>
<keyword evidence="8 20" id="KW-0548">Nucleotidyltransferase</keyword>
<comment type="caution">
    <text evidence="20">Lacks conserved residue(s) required for the propagation of feature annotation.</text>
</comment>
<keyword evidence="11 20" id="KW-0460">Magnesium</keyword>
<dbReference type="EC" id="2.7.7.23" evidence="20"/>
<dbReference type="InterPro" id="IPR029044">
    <property type="entry name" value="Nucleotide-diphossugar_trans"/>
</dbReference>
<dbReference type="Proteomes" id="UP000481030">
    <property type="component" value="Unassembled WGS sequence"/>
</dbReference>
<dbReference type="GO" id="GO:0003977">
    <property type="term" value="F:UDP-N-acetylglucosamine diphosphorylase activity"/>
    <property type="evidence" value="ECO:0007669"/>
    <property type="project" value="UniProtKB-UniRule"/>
</dbReference>
<feature type="binding site" evidence="20">
    <location>
        <position position="423"/>
    </location>
    <ligand>
        <name>acetyl-CoA</name>
        <dbReference type="ChEBI" id="CHEBI:57288"/>
    </ligand>
</feature>
<dbReference type="GO" id="GO:0009252">
    <property type="term" value="P:peptidoglycan biosynthetic process"/>
    <property type="evidence" value="ECO:0007669"/>
    <property type="project" value="UniProtKB-UniRule"/>
</dbReference>
<dbReference type="OrthoDB" id="9775031at2"/>
<feature type="binding site" evidence="20">
    <location>
        <position position="440"/>
    </location>
    <ligand>
        <name>acetyl-CoA</name>
        <dbReference type="ChEBI" id="CHEBI:57288"/>
    </ligand>
</feature>
<comment type="catalytic activity">
    <reaction evidence="18 20">
        <text>N-acetyl-alpha-D-glucosamine 1-phosphate + UTP + H(+) = UDP-N-acetyl-alpha-D-glucosamine + diphosphate</text>
        <dbReference type="Rhea" id="RHEA:13509"/>
        <dbReference type="ChEBI" id="CHEBI:15378"/>
        <dbReference type="ChEBI" id="CHEBI:33019"/>
        <dbReference type="ChEBI" id="CHEBI:46398"/>
        <dbReference type="ChEBI" id="CHEBI:57705"/>
        <dbReference type="ChEBI" id="CHEBI:57776"/>
        <dbReference type="EC" id="2.7.7.23"/>
    </reaction>
</comment>
<feature type="region of interest" description="Pyrophosphorylase" evidence="20">
    <location>
        <begin position="1"/>
        <end position="230"/>
    </location>
</feature>
<feature type="region of interest" description="N-acetyltransferase" evidence="20">
    <location>
        <begin position="252"/>
        <end position="457"/>
    </location>
</feature>
<dbReference type="GO" id="GO:0071555">
    <property type="term" value="P:cell wall organization"/>
    <property type="evidence" value="ECO:0007669"/>
    <property type="project" value="UniProtKB-KW"/>
</dbReference>
<feature type="binding site" evidence="20">
    <location>
        <position position="366"/>
    </location>
    <ligand>
        <name>UDP-N-acetyl-alpha-D-glucosamine</name>
        <dbReference type="ChEBI" id="CHEBI:57705"/>
    </ligand>
</feature>
<dbReference type="UniPathway" id="UPA00113">
    <property type="reaction ID" value="UER00532"/>
</dbReference>
<dbReference type="NCBIfam" id="TIGR01173">
    <property type="entry name" value="glmU"/>
    <property type="match status" value="1"/>
</dbReference>
<dbReference type="GO" id="GO:0000287">
    <property type="term" value="F:magnesium ion binding"/>
    <property type="evidence" value="ECO:0007669"/>
    <property type="project" value="UniProtKB-UniRule"/>
</dbReference>
<comment type="caution">
    <text evidence="22">The sequence shown here is derived from an EMBL/GenBank/DDBJ whole genome shotgun (WGS) entry which is preliminary data.</text>
</comment>
<dbReference type="Pfam" id="PF00132">
    <property type="entry name" value="Hexapep"/>
    <property type="match status" value="2"/>
</dbReference>
<dbReference type="InterPro" id="IPR018357">
    <property type="entry name" value="Hexapep_transf_CS"/>
</dbReference>
<keyword evidence="10 20" id="KW-0677">Repeat</keyword>
<feature type="binding site" evidence="20">
    <location>
        <begin position="9"/>
        <end position="12"/>
    </location>
    <ligand>
        <name>UDP-N-acetyl-alpha-D-glucosamine</name>
        <dbReference type="ChEBI" id="CHEBI:57705"/>
    </ligand>
</feature>
<dbReference type="Gene3D" id="3.90.550.10">
    <property type="entry name" value="Spore Coat Polysaccharide Biosynthesis Protein SpsA, Chain A"/>
    <property type="match status" value="1"/>
</dbReference>
<evidence type="ECO:0000256" key="18">
    <source>
        <dbReference type="ARBA" id="ARBA00048493"/>
    </source>
</evidence>
<comment type="pathway">
    <text evidence="20">Bacterial outer membrane biogenesis; LPS lipid A biosynthesis.</text>
</comment>
<evidence type="ECO:0000256" key="1">
    <source>
        <dbReference type="ARBA" id="ARBA00004496"/>
    </source>
</evidence>
<keyword evidence="12 20" id="KW-0133">Cell shape</keyword>
<dbReference type="InterPro" id="IPR050065">
    <property type="entry name" value="GlmU-like"/>
</dbReference>
<dbReference type="GO" id="GO:0008360">
    <property type="term" value="P:regulation of cell shape"/>
    <property type="evidence" value="ECO:0007669"/>
    <property type="project" value="UniProtKB-KW"/>
</dbReference>
<dbReference type="SUPFAM" id="SSF51161">
    <property type="entry name" value="Trimeric LpxA-like enzymes"/>
    <property type="match status" value="1"/>
</dbReference>